<feature type="domain" description="AB hydrolase-1" evidence="1">
    <location>
        <begin position="28"/>
        <end position="274"/>
    </location>
</feature>
<dbReference type="GO" id="GO:0016787">
    <property type="term" value="F:hydrolase activity"/>
    <property type="evidence" value="ECO:0007669"/>
    <property type="project" value="UniProtKB-KW"/>
</dbReference>
<dbReference type="Proteomes" id="UP000470520">
    <property type="component" value="Unassembled WGS sequence"/>
</dbReference>
<dbReference type="RefSeq" id="WP_164188574.1">
    <property type="nucleotide sequence ID" value="NZ_JAAGMR010000165.1"/>
</dbReference>
<dbReference type="Pfam" id="PF00561">
    <property type="entry name" value="Abhydrolase_1"/>
    <property type="match status" value="1"/>
</dbReference>
<evidence type="ECO:0000313" key="2">
    <source>
        <dbReference type="EMBL" id="NEB92773.1"/>
    </source>
</evidence>
<evidence type="ECO:0000313" key="3">
    <source>
        <dbReference type="Proteomes" id="UP000470520"/>
    </source>
</evidence>
<dbReference type="InterPro" id="IPR000073">
    <property type="entry name" value="AB_hydrolase_1"/>
</dbReference>
<dbReference type="InterPro" id="IPR029058">
    <property type="entry name" value="AB_hydrolase_fold"/>
</dbReference>
<dbReference type="AlphaFoldDB" id="A0A7K3QSE5"/>
<evidence type="ECO:0000259" key="1">
    <source>
        <dbReference type="Pfam" id="PF00561"/>
    </source>
</evidence>
<dbReference type="SUPFAM" id="SSF53474">
    <property type="entry name" value="alpha/beta-Hydrolases"/>
    <property type="match status" value="1"/>
</dbReference>
<dbReference type="PRINTS" id="PR00111">
    <property type="entry name" value="ABHYDROLASE"/>
</dbReference>
<dbReference type="PANTHER" id="PTHR43798">
    <property type="entry name" value="MONOACYLGLYCEROL LIPASE"/>
    <property type="match status" value="1"/>
</dbReference>
<proteinExistence type="predicted"/>
<dbReference type="PANTHER" id="PTHR43798:SF24">
    <property type="entry name" value="CIS-3-ALKYL-4-ALKYLOXETAN-2-ONE DECARBOXYLASE"/>
    <property type="match status" value="1"/>
</dbReference>
<comment type="caution">
    <text evidence="2">The sequence shown here is derived from an EMBL/GenBank/DDBJ whole genome shotgun (WGS) entry which is preliminary data.</text>
</comment>
<sequence>MTTRSRDHRISTPFGTIAAREFPGEGDPFVFLHGFPDDSAIYDRLIPELGNRHVVTFDFAGYGKSERTNGAGLEEGQRVRETAAVVDHLGLDRVVIVGHDAGGPVAVEYSLAHPENVSRLVLLNCYFGDSPTLRFPEMIRLLGDPNLVPLADALIHDGEKRKWLLEHTARQFGYEPTDEIREVAIIPQYFGSTEQPNALQAIRAWTGRLFKDVALQNEAIASGSLSKLSFPVDIIFGANDPYLNSGVAEHLASLFPNSRRESIEARHWVQWDDPKSVADALMRER</sequence>
<accession>A0A7K3QSE5</accession>
<dbReference type="GO" id="GO:0016020">
    <property type="term" value="C:membrane"/>
    <property type="evidence" value="ECO:0007669"/>
    <property type="project" value="TreeGrafter"/>
</dbReference>
<gene>
    <name evidence="2" type="ORF">G3I21_13900</name>
</gene>
<protein>
    <submittedName>
        <fullName evidence="2">Alpha/beta hydrolase</fullName>
    </submittedName>
</protein>
<dbReference type="InterPro" id="IPR050266">
    <property type="entry name" value="AB_hydrolase_sf"/>
</dbReference>
<dbReference type="EMBL" id="JAAGMR010000165">
    <property type="protein sequence ID" value="NEB92773.1"/>
    <property type="molecule type" value="Genomic_DNA"/>
</dbReference>
<keyword evidence="2" id="KW-0378">Hydrolase</keyword>
<dbReference type="Gene3D" id="3.40.50.1820">
    <property type="entry name" value="alpha/beta hydrolase"/>
    <property type="match status" value="1"/>
</dbReference>
<reference evidence="2 3" key="1">
    <citation type="submission" date="2020-01" db="EMBL/GenBank/DDBJ databases">
        <title>Insect and environment-associated Actinomycetes.</title>
        <authorList>
            <person name="Currrie C."/>
            <person name="Chevrette M."/>
            <person name="Carlson C."/>
            <person name="Stubbendieck R."/>
            <person name="Wendt-Pienkowski E."/>
        </authorList>
    </citation>
    <scope>NUCLEOTIDE SEQUENCE [LARGE SCALE GENOMIC DNA]</scope>
    <source>
        <strain evidence="2 3">SID7754</strain>
    </source>
</reference>
<organism evidence="2 3">
    <name type="scientific">Streptomyces bauhiniae</name>
    <dbReference type="NCBI Taxonomy" id="2340725"/>
    <lineage>
        <taxon>Bacteria</taxon>
        <taxon>Bacillati</taxon>
        <taxon>Actinomycetota</taxon>
        <taxon>Actinomycetes</taxon>
        <taxon>Kitasatosporales</taxon>
        <taxon>Streptomycetaceae</taxon>
        <taxon>Streptomyces</taxon>
    </lineage>
</organism>
<name>A0A7K3QSE5_9ACTN</name>